<dbReference type="OrthoDB" id="9815002at2"/>
<gene>
    <name evidence="4" type="ordered locus">Mahau_1181</name>
</gene>
<feature type="domain" description="Transglycosylase SLT" evidence="3">
    <location>
        <begin position="43"/>
        <end position="146"/>
    </location>
</feature>
<dbReference type="SUPFAM" id="SSF53955">
    <property type="entry name" value="Lysozyme-like"/>
    <property type="match status" value="1"/>
</dbReference>
<dbReference type="eggNOG" id="COG0741">
    <property type="taxonomic scope" value="Bacteria"/>
</dbReference>
<sequence>MRGRIIALVFVGIIIVGILVYHLPYFQRIIYPLEYDEYIWPTAYEHGIDPRLVAAVIYVESRFQPEARSHKHAMGLMQITPDTGRWIAQRLGISGYHENMLNDPKTNIRFGVWYIEDLKREFDDDMVLVLAAYNAGRGNVKQWLEKGLIEQGKGTDGIPFAETKEYVAKVMDAYEHYKGLYND</sequence>
<dbReference type="Gene3D" id="1.10.530.10">
    <property type="match status" value="1"/>
</dbReference>
<dbReference type="EMBL" id="CP002360">
    <property type="protein sequence ID" value="AEE96378.1"/>
    <property type="molecule type" value="Genomic_DNA"/>
</dbReference>
<dbReference type="GO" id="GO:0000270">
    <property type="term" value="P:peptidoglycan metabolic process"/>
    <property type="evidence" value="ECO:0007669"/>
    <property type="project" value="InterPro"/>
</dbReference>
<dbReference type="InterPro" id="IPR008258">
    <property type="entry name" value="Transglycosylase_SLT_dom_1"/>
</dbReference>
<protein>
    <submittedName>
        <fullName evidence="4">Lytic transglycosylase catalytic</fullName>
    </submittedName>
</protein>
<keyword evidence="2" id="KW-0812">Transmembrane</keyword>
<dbReference type="STRING" id="697281.Mahau_1181"/>
<evidence type="ECO:0000313" key="5">
    <source>
        <dbReference type="Proteomes" id="UP000008457"/>
    </source>
</evidence>
<dbReference type="Pfam" id="PF01464">
    <property type="entry name" value="SLT"/>
    <property type="match status" value="1"/>
</dbReference>
<dbReference type="PROSITE" id="PS00922">
    <property type="entry name" value="TRANSGLYCOSYLASE"/>
    <property type="match status" value="1"/>
</dbReference>
<dbReference type="InterPro" id="IPR000189">
    <property type="entry name" value="Transglyc_AS"/>
</dbReference>
<name>F3ZVL6_MAHA5</name>
<reference evidence="5" key="1">
    <citation type="submission" date="2010-11" db="EMBL/GenBank/DDBJ databases">
        <title>The complete genome of Mahella australiensis DSM 15567.</title>
        <authorList>
            <consortium name="US DOE Joint Genome Institute (JGI-PGF)"/>
            <person name="Lucas S."/>
            <person name="Copeland A."/>
            <person name="Lapidus A."/>
            <person name="Bruce D."/>
            <person name="Goodwin L."/>
            <person name="Pitluck S."/>
            <person name="Kyrpides N."/>
            <person name="Mavromatis K."/>
            <person name="Pagani I."/>
            <person name="Ivanova N."/>
            <person name="Teshima H."/>
            <person name="Brettin T."/>
            <person name="Detter J.C."/>
            <person name="Han C."/>
            <person name="Tapia R."/>
            <person name="Land M."/>
            <person name="Hauser L."/>
            <person name="Markowitz V."/>
            <person name="Cheng J.-F."/>
            <person name="Hugenholtz P."/>
            <person name="Woyke T."/>
            <person name="Wu D."/>
            <person name="Spring S."/>
            <person name="Pukall R."/>
            <person name="Steenblock K."/>
            <person name="Schneider S."/>
            <person name="Klenk H.-P."/>
            <person name="Eisen J.A."/>
        </authorList>
    </citation>
    <scope>NUCLEOTIDE SEQUENCE [LARGE SCALE GENOMIC DNA]</scope>
    <source>
        <strain evidence="5">DSM 15567 / CIP 107919 / 50-1 BON</strain>
    </source>
</reference>
<evidence type="ECO:0000256" key="1">
    <source>
        <dbReference type="ARBA" id="ARBA00007734"/>
    </source>
</evidence>
<evidence type="ECO:0000313" key="4">
    <source>
        <dbReference type="EMBL" id="AEE96378.1"/>
    </source>
</evidence>
<dbReference type="AlphaFoldDB" id="F3ZVL6"/>
<dbReference type="PANTHER" id="PTHR37423">
    <property type="entry name" value="SOLUBLE LYTIC MUREIN TRANSGLYCOSYLASE-RELATED"/>
    <property type="match status" value="1"/>
</dbReference>
<dbReference type="Proteomes" id="UP000008457">
    <property type="component" value="Chromosome"/>
</dbReference>
<dbReference type="GO" id="GO:0016020">
    <property type="term" value="C:membrane"/>
    <property type="evidence" value="ECO:0007669"/>
    <property type="project" value="InterPro"/>
</dbReference>
<dbReference type="HOGENOM" id="CLU_065765_7_0_9"/>
<dbReference type="PANTHER" id="PTHR37423:SF2">
    <property type="entry name" value="MEMBRANE-BOUND LYTIC MUREIN TRANSGLYCOSYLASE C"/>
    <property type="match status" value="1"/>
</dbReference>
<evidence type="ECO:0000256" key="2">
    <source>
        <dbReference type="SAM" id="Phobius"/>
    </source>
</evidence>
<organism evidence="4 5">
    <name type="scientific">Mahella australiensis (strain DSM 15567 / CIP 107919 / 50-1 BON)</name>
    <dbReference type="NCBI Taxonomy" id="697281"/>
    <lineage>
        <taxon>Bacteria</taxon>
        <taxon>Bacillati</taxon>
        <taxon>Bacillota</taxon>
        <taxon>Clostridia</taxon>
        <taxon>Thermoanaerobacterales</taxon>
        <taxon>Thermoanaerobacterales Family IV. Incertae Sedis</taxon>
        <taxon>Mahella</taxon>
    </lineage>
</organism>
<dbReference type="InterPro" id="IPR023346">
    <property type="entry name" value="Lysozyme-like_dom_sf"/>
</dbReference>
<dbReference type="KEGG" id="mas:Mahau_1181"/>
<feature type="transmembrane region" description="Helical" evidence="2">
    <location>
        <begin position="5"/>
        <end position="23"/>
    </location>
</feature>
<proteinExistence type="inferred from homology"/>
<keyword evidence="5" id="KW-1185">Reference proteome</keyword>
<evidence type="ECO:0000259" key="3">
    <source>
        <dbReference type="Pfam" id="PF01464"/>
    </source>
</evidence>
<comment type="similarity">
    <text evidence="1">Belongs to the transglycosylase Slt family.</text>
</comment>
<keyword evidence="2" id="KW-0472">Membrane</keyword>
<accession>F3ZVL6</accession>
<dbReference type="RefSeq" id="WP_013780808.1">
    <property type="nucleotide sequence ID" value="NC_015520.1"/>
</dbReference>
<keyword evidence="2" id="KW-1133">Transmembrane helix</keyword>
<dbReference type="CDD" id="cd16896">
    <property type="entry name" value="LT_Slt70-like"/>
    <property type="match status" value="1"/>
</dbReference>
<reference evidence="4 5" key="2">
    <citation type="journal article" date="2011" name="Stand. Genomic Sci.">
        <title>Complete genome sequence of Mahella australiensis type strain (50-1 BON).</title>
        <authorList>
            <person name="Sikorski J."/>
            <person name="Teshima H."/>
            <person name="Nolan M."/>
            <person name="Lucas S."/>
            <person name="Hammon N."/>
            <person name="Deshpande S."/>
            <person name="Cheng J.F."/>
            <person name="Pitluck S."/>
            <person name="Liolios K."/>
            <person name="Pagani I."/>
            <person name="Ivanova N."/>
            <person name="Huntemann M."/>
            <person name="Mavromatis K."/>
            <person name="Ovchinikova G."/>
            <person name="Pati A."/>
            <person name="Tapia R."/>
            <person name="Han C."/>
            <person name="Goodwin L."/>
            <person name="Chen A."/>
            <person name="Palaniappan K."/>
            <person name="Land M."/>
            <person name="Hauser L."/>
            <person name="Ngatchou-Djao O.D."/>
            <person name="Rohde M."/>
            <person name="Pukall R."/>
            <person name="Spring S."/>
            <person name="Abt B."/>
            <person name="Goker M."/>
            <person name="Detter J.C."/>
            <person name="Woyke T."/>
            <person name="Bristow J."/>
            <person name="Markowitz V."/>
            <person name="Hugenholtz P."/>
            <person name="Eisen J.A."/>
            <person name="Kyrpides N.C."/>
            <person name="Klenk H.P."/>
            <person name="Lapidus A."/>
        </authorList>
    </citation>
    <scope>NUCLEOTIDE SEQUENCE [LARGE SCALE GENOMIC DNA]</scope>
    <source>
        <strain evidence="5">DSM 15567 / CIP 107919 / 50-1 BON</strain>
    </source>
</reference>
<dbReference type="GO" id="GO:0008933">
    <property type="term" value="F:peptidoglycan lytic transglycosylase activity"/>
    <property type="evidence" value="ECO:0007669"/>
    <property type="project" value="InterPro"/>
</dbReference>